<evidence type="ECO:0000256" key="4">
    <source>
        <dbReference type="ARBA" id="ARBA00022490"/>
    </source>
</evidence>
<evidence type="ECO:0000256" key="10">
    <source>
        <dbReference type="ARBA" id="ARBA00053076"/>
    </source>
</evidence>
<dbReference type="CDD" id="cd01079">
    <property type="entry name" value="NAD_bind_m-THF_DH"/>
    <property type="match status" value="1"/>
</dbReference>
<name>A0AAD5RYG3_9PEZI</name>
<dbReference type="EMBL" id="JAKWBI020000019">
    <property type="protein sequence ID" value="KAJ2906081.1"/>
    <property type="molecule type" value="Genomic_DNA"/>
</dbReference>
<dbReference type="PANTHER" id="PTHR48099">
    <property type="entry name" value="C-1-TETRAHYDROFOLATE SYNTHASE, CYTOPLASMIC-RELATED"/>
    <property type="match status" value="1"/>
</dbReference>
<evidence type="ECO:0000313" key="16">
    <source>
        <dbReference type="EMBL" id="KAJ2906081.1"/>
    </source>
</evidence>
<dbReference type="PRINTS" id="PR00085">
    <property type="entry name" value="THFDHDRGNASE"/>
</dbReference>
<dbReference type="AlphaFoldDB" id="A0AAD5RYG3"/>
<keyword evidence="7" id="KW-0560">Oxidoreductase</keyword>
<keyword evidence="6" id="KW-0658">Purine biosynthesis</keyword>
<evidence type="ECO:0000256" key="9">
    <source>
        <dbReference type="ARBA" id="ARBA00023242"/>
    </source>
</evidence>
<dbReference type="GO" id="GO:0009113">
    <property type="term" value="P:purine nucleobase biosynthetic process"/>
    <property type="evidence" value="ECO:0007669"/>
    <property type="project" value="TreeGrafter"/>
</dbReference>
<dbReference type="InterPro" id="IPR020631">
    <property type="entry name" value="THF_DH/CycHdrlase_NAD-bd_dom"/>
</dbReference>
<keyword evidence="9" id="KW-0539">Nucleus</keyword>
<accession>A0AAD5RYG3</accession>
<dbReference type="SUPFAM" id="SSF51735">
    <property type="entry name" value="NAD(P)-binding Rossmann-fold domains"/>
    <property type="match status" value="1"/>
</dbReference>
<comment type="function">
    <text evidence="10">Catalyzes oxidation of cytoplasmic one-carbon units for purine biosynthesis.</text>
</comment>
<sequence length="440" mass="48656">MPLRDAGTVTILPEPDGGACQSRDLKIFHAAYSMTHSTERTSILTLEFLRPGFFREVCFITSAAAGKYQTAICLDSAYRQYTLHLQRLNYPATITDSSSRVRTMASPDVPKTCKVILADTIAKNLLAEVKETLSSIQASGDRKPCLAAFLANDDPHAVKYAEWSKKTCEENGFQFDLRKGDKEGLEEEIMGANEDNAVDGIIVYYPIFPGNPTHDRYIQETVSLTKDVEGLCHKHLYNMYHNVRFLDPPTNLKKSILPCTPLAVVKILEYLQIYNSILPYGNRLFGKTITVINRSEVNGRPLAALLANDGATVYSVDITGVQVFTRGQGIKQPRHQVHEKEGWGLKEALPISDVIIGGVPAESYKVPTELIRDGAVCINFSSFRNFDGPAIKEKAAIYVPSVGKVTIAVLLRNIVRLVANRDSGRENSQAQARSEAFIEG</sequence>
<organism evidence="16 17">
    <name type="scientific">Zalerion maritima</name>
    <dbReference type="NCBI Taxonomy" id="339359"/>
    <lineage>
        <taxon>Eukaryota</taxon>
        <taxon>Fungi</taxon>
        <taxon>Dikarya</taxon>
        <taxon>Ascomycota</taxon>
        <taxon>Pezizomycotina</taxon>
        <taxon>Sordariomycetes</taxon>
        <taxon>Lulworthiomycetidae</taxon>
        <taxon>Lulworthiales</taxon>
        <taxon>Lulworthiaceae</taxon>
        <taxon>Zalerion</taxon>
    </lineage>
</organism>
<dbReference type="EC" id="1.5.1.15" evidence="12"/>
<dbReference type="Gene3D" id="3.40.50.10860">
    <property type="entry name" value="Leucine Dehydrogenase, chain A, domain 1"/>
    <property type="match status" value="1"/>
</dbReference>
<evidence type="ECO:0000259" key="14">
    <source>
        <dbReference type="Pfam" id="PF00763"/>
    </source>
</evidence>
<dbReference type="Pfam" id="PF02882">
    <property type="entry name" value="THF_DHG_CYH_C"/>
    <property type="match status" value="1"/>
</dbReference>
<comment type="caution">
    <text evidence="16">The sequence shown here is derived from an EMBL/GenBank/DDBJ whole genome shotgun (WGS) entry which is preliminary data.</text>
</comment>
<dbReference type="InterPro" id="IPR000672">
    <property type="entry name" value="THF_DH/CycHdrlase"/>
</dbReference>
<reference evidence="16" key="1">
    <citation type="submission" date="2022-07" db="EMBL/GenBank/DDBJ databases">
        <title>Draft genome sequence of Zalerion maritima ATCC 34329, a (micro)plastics degrading marine fungus.</title>
        <authorList>
            <person name="Paco A."/>
            <person name="Goncalves M.F.M."/>
            <person name="Rocha-Santos T.A.P."/>
            <person name="Alves A."/>
        </authorList>
    </citation>
    <scope>NUCLEOTIDE SEQUENCE</scope>
    <source>
        <strain evidence="16">ATCC 34329</strain>
    </source>
</reference>
<evidence type="ECO:0000259" key="15">
    <source>
        <dbReference type="Pfam" id="PF02882"/>
    </source>
</evidence>
<keyword evidence="8" id="KW-0520">NAD</keyword>
<dbReference type="GO" id="GO:0005634">
    <property type="term" value="C:nucleus"/>
    <property type="evidence" value="ECO:0007669"/>
    <property type="project" value="UniProtKB-SubCell"/>
</dbReference>
<dbReference type="GO" id="GO:0004487">
    <property type="term" value="F:methylenetetrahydrofolate dehydrogenase (NAD+) activity"/>
    <property type="evidence" value="ECO:0007669"/>
    <property type="project" value="UniProtKB-EC"/>
</dbReference>
<evidence type="ECO:0000256" key="8">
    <source>
        <dbReference type="ARBA" id="ARBA00023027"/>
    </source>
</evidence>
<dbReference type="Gene3D" id="3.40.50.720">
    <property type="entry name" value="NAD(P)-binding Rossmann-like Domain"/>
    <property type="match status" value="1"/>
</dbReference>
<dbReference type="FunFam" id="3.40.50.10860:FF:000012">
    <property type="entry name" value="Methylenetetrahydrofolate dehydrogenase [NAD(+)]"/>
    <property type="match status" value="1"/>
</dbReference>
<dbReference type="FunFam" id="3.40.50.720:FF:000255">
    <property type="entry name" value="Methylenetetrahydrofolate dehydrogenase"/>
    <property type="match status" value="1"/>
</dbReference>
<gene>
    <name evidence="16" type="ORF">MKZ38_003118</name>
</gene>
<dbReference type="InterPro" id="IPR036291">
    <property type="entry name" value="NAD(P)-bd_dom_sf"/>
</dbReference>
<dbReference type="PANTHER" id="PTHR48099:SF3">
    <property type="entry name" value="METHYLENETETRAHYDROFOLATE DEHYDROGENASE [NAD(+)]"/>
    <property type="match status" value="1"/>
</dbReference>
<evidence type="ECO:0000256" key="5">
    <source>
        <dbReference type="ARBA" id="ARBA00022563"/>
    </source>
</evidence>
<keyword evidence="4" id="KW-0963">Cytoplasm</keyword>
<evidence type="ECO:0000256" key="1">
    <source>
        <dbReference type="ARBA" id="ARBA00004123"/>
    </source>
</evidence>
<evidence type="ECO:0000256" key="3">
    <source>
        <dbReference type="ARBA" id="ARBA00011738"/>
    </source>
</evidence>
<protein>
    <recommendedName>
        <fullName evidence="13">Methylenetetrahydrofolate dehydrogenase [NAD(+)]</fullName>
        <ecNumber evidence="12">1.5.1.15</ecNumber>
    </recommendedName>
</protein>
<evidence type="ECO:0000313" key="17">
    <source>
        <dbReference type="Proteomes" id="UP001201980"/>
    </source>
</evidence>
<dbReference type="InterPro" id="IPR046346">
    <property type="entry name" value="Aminoacid_DH-like_N_sf"/>
</dbReference>
<dbReference type="InterPro" id="IPR035812">
    <property type="entry name" value="m-THF_DH_NAD-bd"/>
</dbReference>
<evidence type="ECO:0000256" key="13">
    <source>
        <dbReference type="ARBA" id="ARBA00074830"/>
    </source>
</evidence>
<comment type="subunit">
    <text evidence="3">Homodimer.</text>
</comment>
<dbReference type="GO" id="GO:0006164">
    <property type="term" value="P:purine nucleotide biosynthetic process"/>
    <property type="evidence" value="ECO:0007669"/>
    <property type="project" value="UniProtKB-KW"/>
</dbReference>
<evidence type="ECO:0000256" key="11">
    <source>
        <dbReference type="ARBA" id="ARBA00061364"/>
    </source>
</evidence>
<evidence type="ECO:0000256" key="6">
    <source>
        <dbReference type="ARBA" id="ARBA00022755"/>
    </source>
</evidence>
<feature type="domain" description="Tetrahydrofolate dehydrogenase/cyclohydrolase NAD(P)-binding" evidence="15">
    <location>
        <begin position="258"/>
        <end position="318"/>
    </location>
</feature>
<keyword evidence="17" id="KW-1185">Reference proteome</keyword>
<dbReference type="SUPFAM" id="SSF53223">
    <property type="entry name" value="Aminoacid dehydrogenase-like, N-terminal domain"/>
    <property type="match status" value="1"/>
</dbReference>
<dbReference type="Pfam" id="PF00763">
    <property type="entry name" value="THF_DHG_CYH"/>
    <property type="match status" value="1"/>
</dbReference>
<dbReference type="GO" id="GO:0005829">
    <property type="term" value="C:cytosol"/>
    <property type="evidence" value="ECO:0007669"/>
    <property type="project" value="TreeGrafter"/>
</dbReference>
<dbReference type="GO" id="GO:0006730">
    <property type="term" value="P:one-carbon metabolic process"/>
    <property type="evidence" value="ECO:0007669"/>
    <property type="project" value="UniProtKB-KW"/>
</dbReference>
<evidence type="ECO:0000256" key="7">
    <source>
        <dbReference type="ARBA" id="ARBA00023002"/>
    </source>
</evidence>
<dbReference type="InterPro" id="IPR020630">
    <property type="entry name" value="THF_DH/CycHdrlase_cat_dom"/>
</dbReference>
<evidence type="ECO:0000256" key="2">
    <source>
        <dbReference type="ARBA" id="ARBA00004496"/>
    </source>
</evidence>
<keyword evidence="5" id="KW-0554">One-carbon metabolism</keyword>
<comment type="similarity">
    <text evidence="11">Belongs to the tetrahydrofolate dehydrogenase/cyclohydrolase family.</text>
</comment>
<feature type="domain" description="Tetrahydrofolate dehydrogenase/cyclohydrolase catalytic" evidence="14">
    <location>
        <begin position="118"/>
        <end position="229"/>
    </location>
</feature>
<proteinExistence type="inferred from homology"/>
<dbReference type="Proteomes" id="UP001201980">
    <property type="component" value="Unassembled WGS sequence"/>
</dbReference>
<dbReference type="GO" id="GO:0004488">
    <property type="term" value="F:methylenetetrahydrofolate dehydrogenase (NADP+) activity"/>
    <property type="evidence" value="ECO:0007669"/>
    <property type="project" value="InterPro"/>
</dbReference>
<evidence type="ECO:0000256" key="12">
    <source>
        <dbReference type="ARBA" id="ARBA00066980"/>
    </source>
</evidence>
<comment type="subcellular location">
    <subcellularLocation>
        <location evidence="2">Cytoplasm</location>
    </subcellularLocation>
    <subcellularLocation>
        <location evidence="1">Nucleus</location>
    </subcellularLocation>
</comment>